<accession>A0A7X0KYS0</accession>
<dbReference type="AlphaFoldDB" id="A0A7X0KYS0"/>
<name>A0A7X0KYS0_9ACTN</name>
<feature type="region of interest" description="Disordered" evidence="1">
    <location>
        <begin position="72"/>
        <end position="110"/>
    </location>
</feature>
<evidence type="ECO:0000313" key="3">
    <source>
        <dbReference type="Proteomes" id="UP000546324"/>
    </source>
</evidence>
<keyword evidence="3" id="KW-1185">Reference proteome</keyword>
<comment type="caution">
    <text evidence="2">The sequence shown here is derived from an EMBL/GenBank/DDBJ whole genome shotgun (WGS) entry which is preliminary data.</text>
</comment>
<evidence type="ECO:0000256" key="1">
    <source>
        <dbReference type="SAM" id="MobiDB-lite"/>
    </source>
</evidence>
<protein>
    <submittedName>
        <fullName evidence="2">Putative radical SAM superfamily Fe-S cluster-containing enzyme</fullName>
    </submittedName>
</protein>
<gene>
    <name evidence="2" type="ORF">BKA00_002318</name>
</gene>
<organism evidence="2 3">
    <name type="scientific">Actinomadura coerulea</name>
    <dbReference type="NCBI Taxonomy" id="46159"/>
    <lineage>
        <taxon>Bacteria</taxon>
        <taxon>Bacillati</taxon>
        <taxon>Actinomycetota</taxon>
        <taxon>Actinomycetes</taxon>
        <taxon>Streptosporangiales</taxon>
        <taxon>Thermomonosporaceae</taxon>
        <taxon>Actinomadura</taxon>
    </lineage>
</organism>
<reference evidence="2 3" key="1">
    <citation type="submission" date="2020-08" db="EMBL/GenBank/DDBJ databases">
        <title>Sequencing the genomes of 1000 actinobacteria strains.</title>
        <authorList>
            <person name="Klenk H.-P."/>
        </authorList>
    </citation>
    <scope>NUCLEOTIDE SEQUENCE [LARGE SCALE GENOMIC DNA]</scope>
    <source>
        <strain evidence="2 3">DSM 43675</strain>
    </source>
</reference>
<sequence length="110" mass="11609">MPAVQLSSQATEAPPARATVADTLRIGAAVFVPTLARGVLAHRPGVVALAEAVQADRRVRGVQGLPVLLRQALPGPPTTERAVSADHSPGRHSGRGWMVRSQRRQPSMPL</sequence>
<dbReference type="Proteomes" id="UP000546324">
    <property type="component" value="Unassembled WGS sequence"/>
</dbReference>
<dbReference type="EMBL" id="JACHMQ010000001">
    <property type="protein sequence ID" value="MBB6395404.1"/>
    <property type="molecule type" value="Genomic_DNA"/>
</dbReference>
<evidence type="ECO:0000313" key="2">
    <source>
        <dbReference type="EMBL" id="MBB6395404.1"/>
    </source>
</evidence>
<proteinExistence type="predicted"/>